<evidence type="ECO:0000256" key="13">
    <source>
        <dbReference type="RuleBase" id="RU003557"/>
    </source>
</evidence>
<dbReference type="PANTHER" id="PTHR43853">
    <property type="entry name" value="3-KETOACYL-COA THIOLASE, PEROXISOMAL"/>
    <property type="match status" value="1"/>
</dbReference>
<evidence type="ECO:0000256" key="11">
    <source>
        <dbReference type="ARBA" id="ARBA00023315"/>
    </source>
</evidence>
<dbReference type="Pfam" id="PF02803">
    <property type="entry name" value="Thiolase_C"/>
    <property type="match status" value="1"/>
</dbReference>
<evidence type="ECO:0000256" key="2">
    <source>
        <dbReference type="ARBA" id="ARBA00004872"/>
    </source>
</evidence>
<dbReference type="PROSITE" id="PS00737">
    <property type="entry name" value="THIOLASE_2"/>
    <property type="match status" value="1"/>
</dbReference>
<dbReference type="Proteomes" id="UP000737018">
    <property type="component" value="Unassembled WGS sequence"/>
</dbReference>
<evidence type="ECO:0000256" key="14">
    <source>
        <dbReference type="SAM" id="MobiDB-lite"/>
    </source>
</evidence>
<dbReference type="GO" id="GO:0006633">
    <property type="term" value="P:fatty acid biosynthetic process"/>
    <property type="evidence" value="ECO:0007669"/>
    <property type="project" value="UniProtKB-KW"/>
</dbReference>
<name>A0A8J4RRW2_9ROSI</name>
<dbReference type="AlphaFoldDB" id="A0A8J4RRW2"/>
<accession>A0A8J4RRW2</accession>
<dbReference type="Pfam" id="PF00108">
    <property type="entry name" value="Thiolase_N"/>
    <property type="match status" value="1"/>
</dbReference>
<dbReference type="OrthoDB" id="5404651at2759"/>
<evidence type="ECO:0000256" key="12">
    <source>
        <dbReference type="ARBA" id="ARBA00024073"/>
    </source>
</evidence>
<comment type="similarity">
    <text evidence="3 13">Belongs to the thiolase-like superfamily. Thiolase family.</text>
</comment>
<keyword evidence="18" id="KW-1185">Reference proteome</keyword>
<reference evidence="17" key="1">
    <citation type="submission" date="2020-03" db="EMBL/GenBank/DDBJ databases">
        <title>Castanea mollissima Vanexum genome sequencing.</title>
        <authorList>
            <person name="Staton M."/>
        </authorList>
    </citation>
    <scope>NUCLEOTIDE SEQUENCE</scope>
    <source>
        <tissue evidence="17">Leaf</tissue>
    </source>
</reference>
<evidence type="ECO:0000259" key="16">
    <source>
        <dbReference type="Pfam" id="PF02803"/>
    </source>
</evidence>
<dbReference type="PROSITE" id="PS00098">
    <property type="entry name" value="THIOLASE_1"/>
    <property type="match status" value="1"/>
</dbReference>
<dbReference type="CDD" id="cd00751">
    <property type="entry name" value="thiolase"/>
    <property type="match status" value="1"/>
</dbReference>
<dbReference type="InterPro" id="IPR020617">
    <property type="entry name" value="Thiolase_C"/>
</dbReference>
<dbReference type="InterPro" id="IPR016039">
    <property type="entry name" value="Thiolase-like"/>
</dbReference>
<feature type="region of interest" description="Disordered" evidence="14">
    <location>
        <begin position="19"/>
        <end position="38"/>
    </location>
</feature>
<dbReference type="GO" id="GO:0006635">
    <property type="term" value="P:fatty acid beta-oxidation"/>
    <property type="evidence" value="ECO:0007669"/>
    <property type="project" value="TreeGrafter"/>
</dbReference>
<evidence type="ECO:0000256" key="3">
    <source>
        <dbReference type="ARBA" id="ARBA00010982"/>
    </source>
</evidence>
<feature type="domain" description="Thiolase N-terminal" evidence="15">
    <location>
        <begin position="61"/>
        <end position="316"/>
    </location>
</feature>
<dbReference type="InterPro" id="IPR050215">
    <property type="entry name" value="Thiolase-like_sf_Thiolase"/>
</dbReference>
<dbReference type="SUPFAM" id="SSF53901">
    <property type="entry name" value="Thiolase-like"/>
    <property type="match status" value="2"/>
</dbReference>
<dbReference type="InterPro" id="IPR020610">
    <property type="entry name" value="Thiolase_AS"/>
</dbReference>
<dbReference type="NCBIfam" id="TIGR01930">
    <property type="entry name" value="AcCoA-C-Actrans"/>
    <property type="match status" value="1"/>
</dbReference>
<dbReference type="InterPro" id="IPR002155">
    <property type="entry name" value="Thiolase"/>
</dbReference>
<evidence type="ECO:0000256" key="5">
    <source>
        <dbReference type="ARBA" id="ARBA00022767"/>
    </source>
</evidence>
<dbReference type="EMBL" id="JRKL02000348">
    <property type="protein sequence ID" value="KAF3972260.1"/>
    <property type="molecule type" value="Genomic_DNA"/>
</dbReference>
<dbReference type="InterPro" id="IPR020616">
    <property type="entry name" value="Thiolase_N"/>
</dbReference>
<dbReference type="InterPro" id="IPR020615">
    <property type="entry name" value="Thiolase_acyl_enz_int_AS"/>
</dbReference>
<evidence type="ECO:0000256" key="9">
    <source>
        <dbReference type="ARBA" id="ARBA00023140"/>
    </source>
</evidence>
<dbReference type="GO" id="GO:0003988">
    <property type="term" value="F:acetyl-CoA C-acyltransferase activity"/>
    <property type="evidence" value="ECO:0007669"/>
    <property type="project" value="UniProtKB-EC"/>
</dbReference>
<dbReference type="InterPro" id="IPR020613">
    <property type="entry name" value="Thiolase_CS"/>
</dbReference>
<evidence type="ECO:0000259" key="15">
    <source>
        <dbReference type="Pfam" id="PF00108"/>
    </source>
</evidence>
<evidence type="ECO:0000313" key="18">
    <source>
        <dbReference type="Proteomes" id="UP000737018"/>
    </source>
</evidence>
<comment type="subcellular location">
    <subcellularLocation>
        <location evidence="1">Peroxisome</location>
    </subcellularLocation>
</comment>
<dbReference type="Gene3D" id="3.40.47.10">
    <property type="match status" value="1"/>
</dbReference>
<keyword evidence="11 13" id="KW-0012">Acyltransferase</keyword>
<evidence type="ECO:0000256" key="6">
    <source>
        <dbReference type="ARBA" id="ARBA00022832"/>
    </source>
</evidence>
<comment type="caution">
    <text evidence="17">The sequence shown here is derived from an EMBL/GenBank/DDBJ whole genome shotgun (WGS) entry which is preliminary data.</text>
</comment>
<keyword evidence="4 13" id="KW-0808">Transferase</keyword>
<keyword evidence="5" id="KW-0444">Lipid biosynthesis</keyword>
<dbReference type="GO" id="GO:0005777">
    <property type="term" value="C:peroxisome"/>
    <property type="evidence" value="ECO:0007669"/>
    <property type="project" value="UniProtKB-SubCell"/>
</dbReference>
<sequence>MEKAINRQRVLLEHLRPSSSSSFVYGTDSSSSSSSPPISASACAAGDSAAYHRTSVFGDDVVIVAAYRTPICKAKRGGFKDTHADDLLAPVLKAVIEKSNVNPSEVGDIVVGTVLAPGSQRATECRMAAFYAGFPETVPIRTVNRQCSSGLQAVADVAAAIRAGFYDIGIGAGLESMTSSPLAWEGSVNPKVKIFEQAQSCLLPMGITSENVAHRFGVTRQEQDQAAVESHQRAAAAIASGKFKDEIIPVPTKIVDPKTGDEKPVTISIDDGVRPNARFSDLAKLKPVFKKDGSTTAGNSSQVSDGAGAVLLMKRSIAVQKGLPILGVFRTFAAVGVDPAIMGVGPAAAIPAAVKAAGLELDDIDLFEINEAFASQFVYCRNKLELDPEKVNVNGGAIALGHPLGATGARCVATLLHEMKRRGKDCRFGVISMCIGSGMGAAAVFERGDAVDDLCNARVVQSNSLLSKDAR</sequence>
<protein>
    <recommendedName>
        <fullName evidence="12">acetyl-CoA C-acyltransferase</fullName>
        <ecNumber evidence="12">2.3.1.16</ecNumber>
    </recommendedName>
</protein>
<feature type="domain" description="Thiolase C-terminal" evidence="16">
    <location>
        <begin position="325"/>
        <end position="447"/>
    </location>
</feature>
<dbReference type="FunFam" id="3.40.47.10:FF:000032">
    <property type="entry name" value="Peroxisomal 3-ketoacyl-CoA thiolase"/>
    <property type="match status" value="1"/>
</dbReference>
<dbReference type="EC" id="2.3.1.16" evidence="12"/>
<keyword evidence="10" id="KW-0275">Fatty acid biosynthesis</keyword>
<comment type="pathway">
    <text evidence="2">Lipid metabolism; fatty acid metabolism.</text>
</comment>
<dbReference type="GO" id="GO:0031408">
    <property type="term" value="P:oxylipin biosynthetic process"/>
    <property type="evidence" value="ECO:0007669"/>
    <property type="project" value="UniProtKB-KW"/>
</dbReference>
<evidence type="ECO:0000313" key="17">
    <source>
        <dbReference type="EMBL" id="KAF3972260.1"/>
    </source>
</evidence>
<dbReference type="PANTHER" id="PTHR43853:SF8">
    <property type="entry name" value="3-KETOACYL-COA THIOLASE, PEROXISOMAL"/>
    <property type="match status" value="1"/>
</dbReference>
<keyword evidence="8" id="KW-0443">Lipid metabolism</keyword>
<evidence type="ECO:0000256" key="8">
    <source>
        <dbReference type="ARBA" id="ARBA00023098"/>
    </source>
</evidence>
<keyword evidence="9" id="KW-0576">Peroxisome</keyword>
<dbReference type="PROSITE" id="PS00099">
    <property type="entry name" value="THIOLASE_3"/>
    <property type="match status" value="1"/>
</dbReference>
<keyword evidence="6" id="KW-0276">Fatty acid metabolism</keyword>
<evidence type="ECO:0000256" key="10">
    <source>
        <dbReference type="ARBA" id="ARBA00023160"/>
    </source>
</evidence>
<keyword evidence="5" id="KW-0925">Oxylipin biosynthesis</keyword>
<organism evidence="17 18">
    <name type="scientific">Castanea mollissima</name>
    <name type="common">Chinese chestnut</name>
    <dbReference type="NCBI Taxonomy" id="60419"/>
    <lineage>
        <taxon>Eukaryota</taxon>
        <taxon>Viridiplantae</taxon>
        <taxon>Streptophyta</taxon>
        <taxon>Embryophyta</taxon>
        <taxon>Tracheophyta</taxon>
        <taxon>Spermatophyta</taxon>
        <taxon>Magnoliopsida</taxon>
        <taxon>eudicotyledons</taxon>
        <taxon>Gunneridae</taxon>
        <taxon>Pentapetalae</taxon>
        <taxon>rosids</taxon>
        <taxon>fabids</taxon>
        <taxon>Fagales</taxon>
        <taxon>Fagaceae</taxon>
        <taxon>Castanea</taxon>
    </lineage>
</organism>
<evidence type="ECO:0000256" key="4">
    <source>
        <dbReference type="ARBA" id="ARBA00022679"/>
    </source>
</evidence>
<evidence type="ECO:0000256" key="7">
    <source>
        <dbReference type="ARBA" id="ARBA00022946"/>
    </source>
</evidence>
<dbReference type="GO" id="GO:0010124">
    <property type="term" value="P:phenylacetate catabolic process"/>
    <property type="evidence" value="ECO:0007669"/>
    <property type="project" value="TreeGrafter"/>
</dbReference>
<proteinExistence type="inferred from homology"/>
<keyword evidence="7" id="KW-0809">Transit peptide</keyword>
<evidence type="ECO:0000256" key="1">
    <source>
        <dbReference type="ARBA" id="ARBA00004275"/>
    </source>
</evidence>
<gene>
    <name evidence="17" type="ORF">CMV_004216</name>
</gene>